<gene>
    <name evidence="2" type="ORF">DAVIS_02360</name>
</gene>
<evidence type="ECO:0000256" key="1">
    <source>
        <dbReference type="SAM" id="MobiDB-lite"/>
    </source>
</evidence>
<reference evidence="2 3" key="1">
    <citation type="journal article" date="2018" name="Sci. Rep.">
        <title>Extensive genomic diversity among Mycobacterium marinum strains revealed by whole genome sequencing.</title>
        <authorList>
            <person name="Das S."/>
            <person name="Pettersson B.M."/>
            <person name="Behra P.R."/>
            <person name="Mallick A."/>
            <person name="Cheramie M."/>
            <person name="Ramesh M."/>
            <person name="Shirreff L."/>
            <person name="DuCote T."/>
            <person name="Dasgupta S."/>
            <person name="Ennis D.G."/>
            <person name="Kirsebom L.A."/>
        </authorList>
    </citation>
    <scope>NUCLEOTIDE SEQUENCE [LARGE SCALE GENOMIC DNA]</scope>
    <source>
        <strain evidence="2 3">Davis1</strain>
    </source>
</reference>
<evidence type="ECO:0000313" key="3">
    <source>
        <dbReference type="Proteomes" id="UP000257451"/>
    </source>
</evidence>
<evidence type="ECO:0000313" key="2">
    <source>
        <dbReference type="EMBL" id="RFZ41842.1"/>
    </source>
</evidence>
<organism evidence="2 3">
    <name type="scientific">Mycobacterium marinum</name>
    <dbReference type="NCBI Taxonomy" id="1781"/>
    <lineage>
        <taxon>Bacteria</taxon>
        <taxon>Bacillati</taxon>
        <taxon>Actinomycetota</taxon>
        <taxon>Actinomycetes</taxon>
        <taxon>Mycobacteriales</taxon>
        <taxon>Mycobacteriaceae</taxon>
        <taxon>Mycobacterium</taxon>
        <taxon>Mycobacterium ulcerans group</taxon>
    </lineage>
</organism>
<sequence length="120" mass="12719">MNSPASELSTTSTPRPSVTAKNLSAKSTVRESPMWSSSNPMRRRMSHLPRLAVTNTSSPHCRASCTAAMPTPPVAACTNTDSPDRTPARSDNPYQAVKNATGTPAACANDHPLGNLTSRR</sequence>
<feature type="region of interest" description="Disordered" evidence="1">
    <location>
        <begin position="78"/>
        <end position="120"/>
    </location>
</feature>
<dbReference type="Proteomes" id="UP000257451">
    <property type="component" value="Unassembled WGS sequence"/>
</dbReference>
<protein>
    <submittedName>
        <fullName evidence="2">Uncharacterized protein</fullName>
    </submittedName>
</protein>
<comment type="caution">
    <text evidence="2">The sequence shown here is derived from an EMBL/GenBank/DDBJ whole genome shotgun (WGS) entry which is preliminary data.</text>
</comment>
<feature type="compositionally biased region" description="Polar residues" evidence="1">
    <location>
        <begin position="1"/>
        <end position="27"/>
    </location>
</feature>
<dbReference type="AlphaFoldDB" id="A0A3E2MWQ5"/>
<accession>A0A3E2MWQ5</accession>
<feature type="region of interest" description="Disordered" evidence="1">
    <location>
        <begin position="1"/>
        <end position="46"/>
    </location>
</feature>
<name>A0A3E2MWQ5_MYCMR</name>
<dbReference type="EMBL" id="PEDF01000073">
    <property type="protein sequence ID" value="RFZ41842.1"/>
    <property type="molecule type" value="Genomic_DNA"/>
</dbReference>
<proteinExistence type="predicted"/>